<dbReference type="RefSeq" id="WP_258844334.1">
    <property type="nucleotide sequence ID" value="NZ_JANUGX010000004.1"/>
</dbReference>
<dbReference type="EMBL" id="JANUGX010000004">
    <property type="protein sequence ID" value="MCS0588576.1"/>
    <property type="molecule type" value="Genomic_DNA"/>
</dbReference>
<evidence type="ECO:0000256" key="1">
    <source>
        <dbReference type="ARBA" id="ARBA00009437"/>
    </source>
</evidence>
<comment type="caution">
    <text evidence="6">The sequence shown here is derived from an EMBL/GenBank/DDBJ whole genome shotgun (WGS) entry which is preliminary data.</text>
</comment>
<dbReference type="Pfam" id="PF00126">
    <property type="entry name" value="HTH_1"/>
    <property type="match status" value="1"/>
</dbReference>
<dbReference type="InterPro" id="IPR005119">
    <property type="entry name" value="LysR_subst-bd"/>
</dbReference>
<feature type="domain" description="HTH lysR-type" evidence="5">
    <location>
        <begin position="3"/>
        <end position="60"/>
    </location>
</feature>
<keyword evidence="2" id="KW-0805">Transcription regulation</keyword>
<dbReference type="CDD" id="cd08421">
    <property type="entry name" value="PBP2_LTTR_like_1"/>
    <property type="match status" value="1"/>
</dbReference>
<protein>
    <submittedName>
        <fullName evidence="6">LysR family transcriptional regulator</fullName>
    </submittedName>
</protein>
<dbReference type="InterPro" id="IPR036390">
    <property type="entry name" value="WH_DNA-bd_sf"/>
</dbReference>
<proteinExistence type="inferred from homology"/>
<evidence type="ECO:0000256" key="2">
    <source>
        <dbReference type="ARBA" id="ARBA00023015"/>
    </source>
</evidence>
<dbReference type="Gene3D" id="1.10.10.10">
    <property type="entry name" value="Winged helix-like DNA-binding domain superfamily/Winged helix DNA-binding domain"/>
    <property type="match status" value="1"/>
</dbReference>
<evidence type="ECO:0000256" key="3">
    <source>
        <dbReference type="ARBA" id="ARBA00023125"/>
    </source>
</evidence>
<dbReference type="SUPFAM" id="SSF46785">
    <property type="entry name" value="Winged helix' DNA-binding domain"/>
    <property type="match status" value="1"/>
</dbReference>
<reference evidence="6 7" key="1">
    <citation type="submission" date="2022-08" db="EMBL/GenBank/DDBJ databases">
        <title>Reclassification of Massilia species as members of the genera Telluria, Duganella, Pseudoduganella, Mokoshia gen. nov. and Zemynaea gen. nov. using orthogonal and non-orthogonal genome-based approaches.</title>
        <authorList>
            <person name="Bowman J.P."/>
        </authorList>
    </citation>
    <scope>NUCLEOTIDE SEQUENCE [LARGE SCALE GENOMIC DNA]</scope>
    <source>
        <strain evidence="6 7">LMG 28164</strain>
    </source>
</reference>
<name>A0ABT2A309_9BURK</name>
<evidence type="ECO:0000256" key="4">
    <source>
        <dbReference type="ARBA" id="ARBA00023163"/>
    </source>
</evidence>
<dbReference type="InterPro" id="IPR000847">
    <property type="entry name" value="LysR_HTH_N"/>
</dbReference>
<keyword evidence="3" id="KW-0238">DNA-binding</keyword>
<dbReference type="PANTHER" id="PTHR30419">
    <property type="entry name" value="HTH-TYPE TRANSCRIPTIONAL REGULATOR YBHD"/>
    <property type="match status" value="1"/>
</dbReference>
<dbReference type="InterPro" id="IPR050950">
    <property type="entry name" value="HTH-type_LysR_regulators"/>
</dbReference>
<dbReference type="SUPFAM" id="SSF53850">
    <property type="entry name" value="Periplasmic binding protein-like II"/>
    <property type="match status" value="1"/>
</dbReference>
<dbReference type="InterPro" id="IPR036388">
    <property type="entry name" value="WH-like_DNA-bd_sf"/>
</dbReference>
<comment type="similarity">
    <text evidence="1">Belongs to the LysR transcriptional regulatory family.</text>
</comment>
<dbReference type="PANTHER" id="PTHR30419:SF2">
    <property type="entry name" value="LYSR FAMILY TRANSCRIPTIONAL REGULATOR"/>
    <property type="match status" value="1"/>
</dbReference>
<keyword evidence="7" id="KW-1185">Reference proteome</keyword>
<dbReference type="PROSITE" id="PS50931">
    <property type="entry name" value="HTH_LYSR"/>
    <property type="match status" value="1"/>
</dbReference>
<keyword evidence="4" id="KW-0804">Transcription</keyword>
<dbReference type="Pfam" id="PF03466">
    <property type="entry name" value="LysR_substrate"/>
    <property type="match status" value="1"/>
</dbReference>
<sequence length="296" mass="32067">MRFDLIDLQLFLHVVEAGSITGGASRAHLSLAACSERIQSMEDTLGVALLLRGRRGVAPTPAGEALVRHARLVFQQLQRMRAELGDHAEGLKGTVRLLCNTASLSEYLPDALAGFLARHTHVDIVLEERPSHEVAKAMREGAADIGILTDAVDLSGLERFPFRLDRLVAVATPALAQQLAPDGRPLAFVDLLALDHVGLAPDSALSSYLDLQARRLGRTLHARVRLRGFEAVCRMVEAGVGIGIVPEPAARRCAQTMQIAVLELVDAWSLRQLAICVKSFDALPRHAQQLVDALRA</sequence>
<evidence type="ECO:0000259" key="5">
    <source>
        <dbReference type="PROSITE" id="PS50931"/>
    </source>
</evidence>
<accession>A0ABT2A309</accession>
<dbReference type="Proteomes" id="UP001205560">
    <property type="component" value="Unassembled WGS sequence"/>
</dbReference>
<organism evidence="6 7">
    <name type="scientific">Massilia norwichensis</name>
    <dbReference type="NCBI Taxonomy" id="1442366"/>
    <lineage>
        <taxon>Bacteria</taxon>
        <taxon>Pseudomonadati</taxon>
        <taxon>Pseudomonadota</taxon>
        <taxon>Betaproteobacteria</taxon>
        <taxon>Burkholderiales</taxon>
        <taxon>Oxalobacteraceae</taxon>
        <taxon>Telluria group</taxon>
        <taxon>Massilia</taxon>
    </lineage>
</organism>
<evidence type="ECO:0000313" key="6">
    <source>
        <dbReference type="EMBL" id="MCS0588576.1"/>
    </source>
</evidence>
<gene>
    <name evidence="6" type="ORF">NX782_05110</name>
</gene>
<evidence type="ECO:0000313" key="7">
    <source>
        <dbReference type="Proteomes" id="UP001205560"/>
    </source>
</evidence>
<dbReference type="Gene3D" id="3.40.190.290">
    <property type="match status" value="1"/>
</dbReference>